<feature type="transmembrane region" description="Helical" evidence="1">
    <location>
        <begin position="477"/>
        <end position="497"/>
    </location>
</feature>
<feature type="transmembrane region" description="Helical" evidence="1">
    <location>
        <begin position="402"/>
        <end position="423"/>
    </location>
</feature>
<dbReference type="Pfam" id="PF20176">
    <property type="entry name" value="DUF6541"/>
    <property type="match status" value="1"/>
</dbReference>
<dbReference type="RefSeq" id="WP_344060884.1">
    <property type="nucleotide sequence ID" value="NZ_BAAAOH010000001.1"/>
</dbReference>
<feature type="transmembrane region" description="Helical" evidence="1">
    <location>
        <begin position="276"/>
        <end position="292"/>
    </location>
</feature>
<evidence type="ECO:0000313" key="3">
    <source>
        <dbReference type="Proteomes" id="UP001500326"/>
    </source>
</evidence>
<feature type="transmembrane region" description="Helical" evidence="1">
    <location>
        <begin position="32"/>
        <end position="53"/>
    </location>
</feature>
<gene>
    <name evidence="2" type="ORF">GCM10009777_18520</name>
</gene>
<feature type="transmembrane region" description="Helical" evidence="1">
    <location>
        <begin position="6"/>
        <end position="25"/>
    </location>
</feature>
<feature type="transmembrane region" description="Helical" evidence="1">
    <location>
        <begin position="373"/>
        <end position="395"/>
    </location>
</feature>
<feature type="transmembrane region" description="Helical" evidence="1">
    <location>
        <begin position="243"/>
        <end position="264"/>
    </location>
</feature>
<proteinExistence type="predicted"/>
<feature type="transmembrane region" description="Helical" evidence="1">
    <location>
        <begin position="326"/>
        <end position="346"/>
    </location>
</feature>
<feature type="transmembrane region" description="Helical" evidence="1">
    <location>
        <begin position="443"/>
        <end position="465"/>
    </location>
</feature>
<keyword evidence="1" id="KW-1133">Transmembrane helix</keyword>
<sequence length="652" mass="67965">MAWIAFSWAALATVLLLGVVGVPLARIIGVRGFASVALAPAFAVTVIGIAAVVAPWAGLPWSIVPVILLTIVLGGVLWGVRRATRRFTPPPVARHRFDGWLLFALLVAAVLLTARVAGVFGDPENISQTFDNIFHLNGVRFVLDTGNASSLWLGHMTNPSGGLAFYPAAWHALVSLTVQLSGVSIPAAINAVTVVVSAVIWPLGALLLTRVLFGRSPVLSVTAGLLAASLPVFPILLMDYGVLYPYQLGLALLPAALAATMRALGLAGGRMAPGRVWWAVALLGCLPGLALAHPGALLGWLALTAPMALVVVVTRLRAARTARARWAVLGVFVAYLAIGVVLLKVLRPPAEARGWPLRMGMVDAVVDVLTVSAWYDVSAVLAAVLVVGGLVWAVVARTPRAIVALGMYVVAAILYIAVAALPLMPLRDILTGGWYNNLPRLAAMLPIALVPLGAYGAACSWACIARHQGVRRLDAKLPRWAAAGLGIIVTVGAAAAMQAPSVSPLPVAQQWAASPFVLGPGSALLTADEAAVISRLDEHVPEGVVVAGSPWTGASLAFALADRPVLMPHTLMEIGDEMQLINDGLADATPGGVVCDAVDELGVGFVLDFAGREVHPGEHVFPGLQDLATSPAVELVDEQGDAKLYELTACER</sequence>
<dbReference type="EMBL" id="BAAAOH010000001">
    <property type="protein sequence ID" value="GAA1984853.1"/>
    <property type="molecule type" value="Genomic_DNA"/>
</dbReference>
<reference evidence="2 3" key="1">
    <citation type="journal article" date="2019" name="Int. J. Syst. Evol. Microbiol.">
        <title>The Global Catalogue of Microorganisms (GCM) 10K type strain sequencing project: providing services to taxonomists for standard genome sequencing and annotation.</title>
        <authorList>
            <consortium name="The Broad Institute Genomics Platform"/>
            <consortium name="The Broad Institute Genome Sequencing Center for Infectious Disease"/>
            <person name="Wu L."/>
            <person name="Ma J."/>
        </authorList>
    </citation>
    <scope>NUCLEOTIDE SEQUENCE [LARGE SCALE GENOMIC DNA]</scope>
    <source>
        <strain evidence="2 3">JCM 14902</strain>
    </source>
</reference>
<dbReference type="Proteomes" id="UP001500326">
    <property type="component" value="Unassembled WGS sequence"/>
</dbReference>
<dbReference type="InterPro" id="IPR046671">
    <property type="entry name" value="DUF6541"/>
</dbReference>
<name>A0ABN2SDL9_9MICO</name>
<comment type="caution">
    <text evidence="2">The sequence shown here is derived from an EMBL/GenBank/DDBJ whole genome shotgun (WGS) entry which is preliminary data.</text>
</comment>
<protein>
    <submittedName>
        <fullName evidence="2">Uncharacterized protein</fullName>
    </submittedName>
</protein>
<evidence type="ECO:0000313" key="2">
    <source>
        <dbReference type="EMBL" id="GAA1984853.1"/>
    </source>
</evidence>
<organism evidence="2 3">
    <name type="scientific">Microbacterium pumilum</name>
    <dbReference type="NCBI Taxonomy" id="344165"/>
    <lineage>
        <taxon>Bacteria</taxon>
        <taxon>Bacillati</taxon>
        <taxon>Actinomycetota</taxon>
        <taxon>Actinomycetes</taxon>
        <taxon>Micrococcales</taxon>
        <taxon>Microbacteriaceae</taxon>
        <taxon>Microbacterium</taxon>
    </lineage>
</organism>
<feature type="transmembrane region" description="Helical" evidence="1">
    <location>
        <begin position="100"/>
        <end position="120"/>
    </location>
</feature>
<keyword evidence="1" id="KW-0472">Membrane</keyword>
<keyword evidence="1" id="KW-0812">Transmembrane</keyword>
<evidence type="ECO:0000256" key="1">
    <source>
        <dbReference type="SAM" id="Phobius"/>
    </source>
</evidence>
<feature type="transmembrane region" description="Helical" evidence="1">
    <location>
        <begin position="218"/>
        <end position="237"/>
    </location>
</feature>
<keyword evidence="3" id="KW-1185">Reference proteome</keyword>
<feature type="transmembrane region" description="Helical" evidence="1">
    <location>
        <begin position="183"/>
        <end position="206"/>
    </location>
</feature>
<feature type="transmembrane region" description="Helical" evidence="1">
    <location>
        <begin position="59"/>
        <end position="80"/>
    </location>
</feature>
<feature type="transmembrane region" description="Helical" evidence="1">
    <location>
        <begin position="298"/>
        <end position="314"/>
    </location>
</feature>
<accession>A0ABN2SDL9</accession>